<dbReference type="PANTHER" id="PTHR48228:SF5">
    <property type="entry name" value="ALPHA-METHYLACYL-COA RACEMASE"/>
    <property type="match status" value="1"/>
</dbReference>
<keyword evidence="1" id="KW-0808">Transferase</keyword>
<reference evidence="2" key="1">
    <citation type="submission" date="2023-05" db="EMBL/GenBank/DDBJ databases">
        <title>Draft genome of Pseudofrankia sp. BMG5.37.</title>
        <authorList>
            <person name="Gtari M."/>
            <person name="Ghodhbane F."/>
            <person name="Sbissi I."/>
        </authorList>
    </citation>
    <scope>NUCLEOTIDE SEQUENCE [LARGE SCALE GENOMIC DNA]</scope>
    <source>
        <strain evidence="2">BMG 814</strain>
    </source>
</reference>
<comment type="caution">
    <text evidence="1">The sequence shown here is derived from an EMBL/GenBank/DDBJ whole genome shotgun (WGS) entry which is preliminary data.</text>
</comment>
<dbReference type="InterPro" id="IPR050509">
    <property type="entry name" value="CoA-transferase_III"/>
</dbReference>
<proteinExistence type="predicted"/>
<dbReference type="InterPro" id="IPR023606">
    <property type="entry name" value="CoA-Trfase_III_dom_1_sf"/>
</dbReference>
<dbReference type="Gene3D" id="3.30.1540.10">
    <property type="entry name" value="formyl-coa transferase, domain 3"/>
    <property type="match status" value="1"/>
</dbReference>
<dbReference type="Pfam" id="PF02515">
    <property type="entry name" value="CoA_transf_3"/>
    <property type="match status" value="1"/>
</dbReference>
<dbReference type="InterPro" id="IPR044855">
    <property type="entry name" value="CoA-Trfase_III_dom3_sf"/>
</dbReference>
<name>A0ABT9IBR5_9ACTN</name>
<gene>
    <name evidence="1" type="ORF">QOZ88_08440</name>
</gene>
<dbReference type="PANTHER" id="PTHR48228">
    <property type="entry name" value="SUCCINYL-COA--D-CITRAMALATE COA-TRANSFERASE"/>
    <property type="match status" value="1"/>
</dbReference>
<accession>A0ABT9IBR5</accession>
<dbReference type="GO" id="GO:0016740">
    <property type="term" value="F:transferase activity"/>
    <property type="evidence" value="ECO:0007669"/>
    <property type="project" value="UniProtKB-KW"/>
</dbReference>
<evidence type="ECO:0000313" key="1">
    <source>
        <dbReference type="EMBL" id="MDP5182667.1"/>
    </source>
</evidence>
<dbReference type="InterPro" id="IPR003673">
    <property type="entry name" value="CoA-Trfase_fam_III"/>
</dbReference>
<evidence type="ECO:0000313" key="2">
    <source>
        <dbReference type="Proteomes" id="UP001233673"/>
    </source>
</evidence>
<dbReference type="EMBL" id="JASNFN010000007">
    <property type="protein sequence ID" value="MDP5182667.1"/>
    <property type="molecule type" value="Genomic_DNA"/>
</dbReference>
<keyword evidence="2" id="KW-1185">Reference proteome</keyword>
<dbReference type="SUPFAM" id="SSF89796">
    <property type="entry name" value="CoA-transferase family III (CaiB/BaiF)"/>
    <property type="match status" value="1"/>
</dbReference>
<dbReference type="RefSeq" id="WP_305999347.1">
    <property type="nucleotide sequence ID" value="NZ_JASNFN010000007.1"/>
</dbReference>
<organism evidence="1 2">
    <name type="scientific">Blastococcus carthaginiensis</name>
    <dbReference type="NCBI Taxonomy" id="3050034"/>
    <lineage>
        <taxon>Bacteria</taxon>
        <taxon>Bacillati</taxon>
        <taxon>Actinomycetota</taxon>
        <taxon>Actinomycetes</taxon>
        <taxon>Geodermatophilales</taxon>
        <taxon>Geodermatophilaceae</taxon>
        <taxon>Blastococcus</taxon>
    </lineage>
</organism>
<protein>
    <submittedName>
        <fullName evidence="1">CoA transferase</fullName>
    </submittedName>
</protein>
<sequence length="413" mass="43431">MTAEAGAGGRPLAGLRVVECATYVAGPSGGMTLAQLGADVIRVDPLGGATDHRRWPLAPNGGSLYWHSLNKGKRSVTVDLRAPAGKELVTALITAPGADAGVFLDNNVARSWLDWPALSARRPDLVHVHVQGHRDGRPAVDYTVNAAAGIPDMTGGESDGAPVNHVLPAWDLLTGQTAVVGLLAALRHRDRTGEGTYLEVALADVALAGVAALGWYADAQLSGADRPRHGNHVYGSFGVDFPTSDGRRVMVVALTEGQWRSLCQVTGTQEVFAALEKALGVDLEDEVTRYHHRETIAAILRGWFAARDVATVSRELEAARVLWGPYRTATDVVRDHEAAPASSPLTEVVQPGIGRLLAMGSPLRVRAQEVPPRPAPVLGADTDEVLADVLGLGASEIGRLHDEGVLAPTGGRG</sequence>
<dbReference type="Gene3D" id="3.40.50.10540">
    <property type="entry name" value="Crotonobetainyl-coa:carnitine coa-transferase, domain 1"/>
    <property type="match status" value="1"/>
</dbReference>
<dbReference type="Proteomes" id="UP001233673">
    <property type="component" value="Unassembled WGS sequence"/>
</dbReference>